<protein>
    <recommendedName>
        <fullName evidence="2">Resolvase HTH domain-containing protein</fullName>
    </recommendedName>
</protein>
<reference evidence="1" key="1">
    <citation type="journal article" date="2015" name="Nature">
        <title>Complex archaea that bridge the gap between prokaryotes and eukaryotes.</title>
        <authorList>
            <person name="Spang A."/>
            <person name="Saw J.H."/>
            <person name="Jorgensen S.L."/>
            <person name="Zaremba-Niedzwiedzka K."/>
            <person name="Martijn J."/>
            <person name="Lind A.E."/>
            <person name="van Eijk R."/>
            <person name="Schleper C."/>
            <person name="Guy L."/>
            <person name="Ettema T.J."/>
        </authorList>
    </citation>
    <scope>NUCLEOTIDE SEQUENCE</scope>
</reference>
<evidence type="ECO:0008006" key="2">
    <source>
        <dbReference type="Google" id="ProtNLM"/>
    </source>
</evidence>
<organism evidence="1">
    <name type="scientific">marine sediment metagenome</name>
    <dbReference type="NCBI Taxonomy" id="412755"/>
    <lineage>
        <taxon>unclassified sequences</taxon>
        <taxon>metagenomes</taxon>
        <taxon>ecological metagenomes</taxon>
    </lineage>
</organism>
<name>A0A0F9N0A1_9ZZZZ</name>
<gene>
    <name evidence="1" type="ORF">LCGC14_1395280</name>
</gene>
<evidence type="ECO:0000313" key="1">
    <source>
        <dbReference type="EMBL" id="KKM74947.1"/>
    </source>
</evidence>
<comment type="caution">
    <text evidence="1">The sequence shown here is derived from an EMBL/GenBank/DDBJ whole genome shotgun (WGS) entry which is preliminary data.</text>
</comment>
<accession>A0A0F9N0A1</accession>
<dbReference type="AlphaFoldDB" id="A0A0F9N0A1"/>
<dbReference type="EMBL" id="LAZR01009057">
    <property type="protein sequence ID" value="KKM74947.1"/>
    <property type="molecule type" value="Genomic_DNA"/>
</dbReference>
<proteinExistence type="predicted"/>
<feature type="non-terminal residue" evidence="1">
    <location>
        <position position="1"/>
    </location>
</feature>
<sequence>AVIATDPRVQNAQERLEHESRYRVKTKEGIGFEKLEGTRIAQEKLQLEDDAALAADEMASSIWKDNYRGRQMEFFARRDQIVNDFGLKFGKDKAGVNAAIDAYFSINGEDFKNLMTGGVDWDRFFAARDATLEGLSSTNLQLVKSYLRRYDTPTVTAFRKAQSDLDEYWAIEDLVWSRLRENEEFNPYLNLNDYLLNKMQSLADSGVPLEEVSRTLSRLDIVNKVTSMVSKLRNRYRLTHPDADALLGKWYGLSPVRPTKPVCQVGDSMQTVDAPPEYVRYRDTGCDLHSACLTCPLPVCKEELSHGSRAINARMRGLQIGLLVSEGHSVRWIAQVMGVTTRSIYKSMALGKSSELNSLTDRPKRDMLTVVARSVATNGR</sequence>